<dbReference type="AlphaFoldDB" id="A0A269PH57"/>
<dbReference type="Gene3D" id="3.30.420.40">
    <property type="match status" value="1"/>
</dbReference>
<dbReference type="InterPro" id="IPR000600">
    <property type="entry name" value="ROK"/>
</dbReference>
<dbReference type="RefSeq" id="WP_095275287.1">
    <property type="nucleotide sequence ID" value="NZ_CP047655.1"/>
</dbReference>
<sequence length="356" mass="37816">MTCTTLPFTRPTTPAAKCLHLIRLQDLTSRSELVQATGLSQPTVTRAIAALTEAGLVNERTDLTRSTGRGRPTIPLELAEPDPVYGGIAVGTDFTYVAVFDLRGRTLRCVDLELPVASMTPDDVIQHLMAALNRLTAGMQRRLAALGVTTSGTVTEDGTVIAVNLGWDGVDLAGQLREQFSVPVEVTSISAAIIGSEMQSNLDLGDGPIMALFADDSIGCAVSTGDGVQPIRVKRHELTTRGLLERIHKPGLATLLDAVQDSSPDTRTALNERARDLGSLVAKLSTEHAPSTVVIAGSAFIDDPHAPAPFARTVRAEMEQAPELRMIPTHAEVVRDIARAAALDLVLREPLTVAAS</sequence>
<comment type="caution">
    <text evidence="2">The sequence shown here is derived from an EMBL/GenBank/DDBJ whole genome shotgun (WGS) entry which is preliminary data.</text>
</comment>
<dbReference type="CDD" id="cd00090">
    <property type="entry name" value="HTH_ARSR"/>
    <property type="match status" value="1"/>
</dbReference>
<dbReference type="InterPro" id="IPR036390">
    <property type="entry name" value="WH_DNA-bd_sf"/>
</dbReference>
<dbReference type="Gene3D" id="1.10.10.10">
    <property type="entry name" value="Winged helix-like DNA-binding domain superfamily/Winged helix DNA-binding domain"/>
    <property type="match status" value="1"/>
</dbReference>
<protein>
    <submittedName>
        <fullName evidence="2">Crp/Fnr family transcriptional regulator</fullName>
    </submittedName>
</protein>
<dbReference type="PANTHER" id="PTHR18964:SF149">
    <property type="entry name" value="BIFUNCTIONAL UDP-N-ACETYLGLUCOSAMINE 2-EPIMERASE_N-ACETYLMANNOSAMINE KINASE"/>
    <property type="match status" value="1"/>
</dbReference>
<dbReference type="Proteomes" id="UP000215771">
    <property type="component" value="Unassembled WGS sequence"/>
</dbReference>
<dbReference type="PANTHER" id="PTHR18964">
    <property type="entry name" value="ROK (REPRESSOR, ORF, KINASE) FAMILY"/>
    <property type="match status" value="1"/>
</dbReference>
<dbReference type="Pfam" id="PF00480">
    <property type="entry name" value="ROK"/>
    <property type="match status" value="1"/>
</dbReference>
<comment type="similarity">
    <text evidence="1">Belongs to the ROK (NagC/XylR) family.</text>
</comment>
<evidence type="ECO:0000313" key="3">
    <source>
        <dbReference type="Proteomes" id="UP000215771"/>
    </source>
</evidence>
<gene>
    <name evidence="2" type="ORF">CIG21_01240</name>
</gene>
<evidence type="ECO:0000313" key="2">
    <source>
        <dbReference type="EMBL" id="PAJ71374.1"/>
    </source>
</evidence>
<name>A0A269PH57_9CORY</name>
<dbReference type="InterPro" id="IPR036388">
    <property type="entry name" value="WH-like_DNA-bd_sf"/>
</dbReference>
<dbReference type="SUPFAM" id="SSF46785">
    <property type="entry name" value="Winged helix' DNA-binding domain"/>
    <property type="match status" value="1"/>
</dbReference>
<dbReference type="InterPro" id="IPR043129">
    <property type="entry name" value="ATPase_NBD"/>
</dbReference>
<dbReference type="SUPFAM" id="SSF53067">
    <property type="entry name" value="Actin-like ATPase domain"/>
    <property type="match status" value="1"/>
</dbReference>
<accession>A0A269PH57</accession>
<evidence type="ECO:0000256" key="1">
    <source>
        <dbReference type="ARBA" id="ARBA00006479"/>
    </source>
</evidence>
<dbReference type="EMBL" id="NQMQ01000001">
    <property type="protein sequence ID" value="PAJ71374.1"/>
    <property type="molecule type" value="Genomic_DNA"/>
</dbReference>
<reference evidence="2 3" key="1">
    <citation type="submission" date="2017-08" db="EMBL/GenBank/DDBJ databases">
        <authorList>
            <person name="de Groot N.N."/>
        </authorList>
    </citation>
    <scope>NUCLEOTIDE SEQUENCE [LARGE SCALE GENOMIC DNA]</scope>
    <source>
        <strain evidence="2 3">NBT06-6</strain>
    </source>
</reference>
<organism evidence="2 3">
    <name type="scientific">Corynebacterium hadale</name>
    <dbReference type="NCBI Taxonomy" id="2026255"/>
    <lineage>
        <taxon>Bacteria</taxon>
        <taxon>Bacillati</taxon>
        <taxon>Actinomycetota</taxon>
        <taxon>Actinomycetes</taxon>
        <taxon>Mycobacteriales</taxon>
        <taxon>Corynebacteriaceae</taxon>
        <taxon>Corynebacterium</taxon>
    </lineage>
</organism>
<proteinExistence type="inferred from homology"/>
<dbReference type="InterPro" id="IPR011991">
    <property type="entry name" value="ArsR-like_HTH"/>
</dbReference>